<sequence length="200" mass="22504">MAELLVMARDSHSWAFLSISDIEKAEVGCYRKGDIVEIRPDGTPYGDAEGLPDFVVVKVTGVTKEQAIDYMQSWKRVIYVIVLEINLPVYEVRISTPIASVSEFDNLTKEKVKRWLKKQDADILGFGANYVDVKLILRENKTLQEIKQDAISKIESVKRRQWSFTEADVDWAIAQGGVVTISKSVAESKIYSKLSTVDGN</sequence>
<accession>A0A0F9JIX1</accession>
<dbReference type="AlphaFoldDB" id="A0A0F9JIX1"/>
<comment type="caution">
    <text evidence="1">The sequence shown here is derived from an EMBL/GenBank/DDBJ whole genome shotgun (WGS) entry which is preliminary data.</text>
</comment>
<protein>
    <submittedName>
        <fullName evidence="1">Uncharacterized protein</fullName>
    </submittedName>
</protein>
<evidence type="ECO:0000313" key="1">
    <source>
        <dbReference type="EMBL" id="KKM69809.1"/>
    </source>
</evidence>
<proteinExistence type="predicted"/>
<gene>
    <name evidence="1" type="ORF">LCGC14_1447020</name>
</gene>
<reference evidence="1" key="1">
    <citation type="journal article" date="2015" name="Nature">
        <title>Complex archaea that bridge the gap between prokaryotes and eukaryotes.</title>
        <authorList>
            <person name="Spang A."/>
            <person name="Saw J.H."/>
            <person name="Jorgensen S.L."/>
            <person name="Zaremba-Niedzwiedzka K."/>
            <person name="Martijn J."/>
            <person name="Lind A.E."/>
            <person name="van Eijk R."/>
            <person name="Schleper C."/>
            <person name="Guy L."/>
            <person name="Ettema T.J."/>
        </authorList>
    </citation>
    <scope>NUCLEOTIDE SEQUENCE</scope>
</reference>
<dbReference type="EMBL" id="LAZR01009927">
    <property type="protein sequence ID" value="KKM69809.1"/>
    <property type="molecule type" value="Genomic_DNA"/>
</dbReference>
<name>A0A0F9JIX1_9ZZZZ</name>
<organism evidence="1">
    <name type="scientific">marine sediment metagenome</name>
    <dbReference type="NCBI Taxonomy" id="412755"/>
    <lineage>
        <taxon>unclassified sequences</taxon>
        <taxon>metagenomes</taxon>
        <taxon>ecological metagenomes</taxon>
    </lineage>
</organism>